<feature type="region of interest" description="Disordered" evidence="1">
    <location>
        <begin position="54"/>
        <end position="85"/>
    </location>
</feature>
<dbReference type="AlphaFoldDB" id="A0A0A9A1R6"/>
<dbReference type="EMBL" id="GBRH01252869">
    <property type="protein sequence ID" value="JAD45026.1"/>
    <property type="molecule type" value="Transcribed_RNA"/>
</dbReference>
<sequence>MVQLITIGRPNRSEIRRAEFQDLNSPFNNIQALIFTNEKNRVILSKRQAANQKNFNGANQASRALVPRRRQRSPQAAPSECMDRSPQAIVSSGSRARLVRAGRLASGPRTSRTGSCAFVAARLTVSRTSVAARSTPTLLQPTAPAATSLRRRRHGYG</sequence>
<organism evidence="2">
    <name type="scientific">Arundo donax</name>
    <name type="common">Giant reed</name>
    <name type="synonym">Donax arundinaceus</name>
    <dbReference type="NCBI Taxonomy" id="35708"/>
    <lineage>
        <taxon>Eukaryota</taxon>
        <taxon>Viridiplantae</taxon>
        <taxon>Streptophyta</taxon>
        <taxon>Embryophyta</taxon>
        <taxon>Tracheophyta</taxon>
        <taxon>Spermatophyta</taxon>
        <taxon>Magnoliopsida</taxon>
        <taxon>Liliopsida</taxon>
        <taxon>Poales</taxon>
        <taxon>Poaceae</taxon>
        <taxon>PACMAD clade</taxon>
        <taxon>Arundinoideae</taxon>
        <taxon>Arundineae</taxon>
        <taxon>Arundo</taxon>
    </lineage>
</organism>
<evidence type="ECO:0000313" key="2">
    <source>
        <dbReference type="EMBL" id="JAD45026.1"/>
    </source>
</evidence>
<protein>
    <submittedName>
        <fullName evidence="2">Uncharacterized protein</fullName>
    </submittedName>
</protein>
<name>A0A0A9A1R6_ARUDO</name>
<accession>A0A0A9A1R6</accession>
<reference evidence="2" key="1">
    <citation type="submission" date="2014-09" db="EMBL/GenBank/DDBJ databases">
        <authorList>
            <person name="Magalhaes I.L.F."/>
            <person name="Oliveira U."/>
            <person name="Santos F.R."/>
            <person name="Vidigal T.H.D.A."/>
            <person name="Brescovit A.D."/>
            <person name="Santos A.J."/>
        </authorList>
    </citation>
    <scope>NUCLEOTIDE SEQUENCE</scope>
    <source>
        <tissue evidence="2">Shoot tissue taken approximately 20 cm above the soil surface</tissue>
    </source>
</reference>
<evidence type="ECO:0000256" key="1">
    <source>
        <dbReference type="SAM" id="MobiDB-lite"/>
    </source>
</evidence>
<proteinExistence type="predicted"/>
<reference evidence="2" key="2">
    <citation type="journal article" date="2015" name="Data Brief">
        <title>Shoot transcriptome of the giant reed, Arundo donax.</title>
        <authorList>
            <person name="Barrero R.A."/>
            <person name="Guerrero F.D."/>
            <person name="Moolhuijzen P."/>
            <person name="Goolsby J.A."/>
            <person name="Tidwell J."/>
            <person name="Bellgard S.E."/>
            <person name="Bellgard M.I."/>
        </authorList>
    </citation>
    <scope>NUCLEOTIDE SEQUENCE</scope>
    <source>
        <tissue evidence="2">Shoot tissue taken approximately 20 cm above the soil surface</tissue>
    </source>
</reference>